<dbReference type="GO" id="GO:0016853">
    <property type="term" value="F:isomerase activity"/>
    <property type="evidence" value="ECO:0007669"/>
    <property type="project" value="UniProtKB-KW"/>
</dbReference>
<protein>
    <recommendedName>
        <fullName evidence="6">Peptidyl-prolyl cis-trans isomerase</fullName>
        <ecNumber evidence="6">5.2.1.8</ecNumber>
    </recommendedName>
</protein>
<dbReference type="PANTHER" id="PTHR43811">
    <property type="entry name" value="FKBP-TYPE PEPTIDYL-PROLYL CIS-TRANS ISOMERASE FKPA"/>
    <property type="match status" value="1"/>
</dbReference>
<keyword evidence="4 5" id="KW-0413">Isomerase</keyword>
<evidence type="ECO:0000256" key="2">
    <source>
        <dbReference type="ARBA" id="ARBA00006577"/>
    </source>
</evidence>
<dbReference type="InterPro" id="IPR046357">
    <property type="entry name" value="PPIase_dom_sf"/>
</dbReference>
<accession>A0ABX7GPY2</accession>
<dbReference type="SUPFAM" id="SSF54534">
    <property type="entry name" value="FKBP-like"/>
    <property type="match status" value="1"/>
</dbReference>
<dbReference type="EC" id="5.2.1.8" evidence="6"/>
<keyword evidence="10" id="KW-1185">Reference proteome</keyword>
<proteinExistence type="inferred from homology"/>
<evidence type="ECO:0000256" key="1">
    <source>
        <dbReference type="ARBA" id="ARBA00000971"/>
    </source>
</evidence>
<dbReference type="RefSeq" id="WP_188799729.1">
    <property type="nucleotide sequence ID" value="NZ_BMIZ01000002.1"/>
</dbReference>
<comment type="similarity">
    <text evidence="2 6">Belongs to the FKBP-type PPIase family.</text>
</comment>
<dbReference type="Pfam" id="PF00254">
    <property type="entry name" value="FKBP_C"/>
    <property type="match status" value="1"/>
</dbReference>
<feature type="signal peptide" evidence="7">
    <location>
        <begin position="1"/>
        <end position="25"/>
    </location>
</feature>
<dbReference type="PANTHER" id="PTHR43811:SF19">
    <property type="entry name" value="39 KDA FK506-BINDING NUCLEAR PROTEIN"/>
    <property type="match status" value="1"/>
</dbReference>
<dbReference type="Proteomes" id="UP000663181">
    <property type="component" value="Chromosome"/>
</dbReference>
<evidence type="ECO:0000313" key="10">
    <source>
        <dbReference type="Proteomes" id="UP000663181"/>
    </source>
</evidence>
<gene>
    <name evidence="9" type="ORF">ISN74_13475</name>
</gene>
<evidence type="ECO:0000259" key="8">
    <source>
        <dbReference type="PROSITE" id="PS50059"/>
    </source>
</evidence>
<feature type="chain" id="PRO_5045659042" description="Peptidyl-prolyl cis-trans isomerase" evidence="7">
    <location>
        <begin position="26"/>
        <end position="142"/>
    </location>
</feature>
<dbReference type="EMBL" id="CP064030">
    <property type="protein sequence ID" value="QRN52481.1"/>
    <property type="molecule type" value="Genomic_DNA"/>
</dbReference>
<evidence type="ECO:0000313" key="9">
    <source>
        <dbReference type="EMBL" id="QRN52481.1"/>
    </source>
</evidence>
<dbReference type="PROSITE" id="PS50059">
    <property type="entry name" value="FKBP_PPIASE"/>
    <property type="match status" value="1"/>
</dbReference>
<evidence type="ECO:0000256" key="4">
    <source>
        <dbReference type="ARBA" id="ARBA00023235"/>
    </source>
</evidence>
<keyword evidence="3 5" id="KW-0697">Rotamase</keyword>
<sequence length="142" mass="14973">MYRPLALFATTLLALAAFGPRSVHADDVTKLVITDQKVGTGVTAEDDDTVKVNYTGWLYSAKAPDHRGAKFDSSDDNGEPLSFTLGDGEVIAGMESAVRGMKVGGKREVIMPSSMGYGRRGAGSDIPPGSALVFDIELLGVH</sequence>
<evidence type="ECO:0000256" key="3">
    <source>
        <dbReference type="ARBA" id="ARBA00023110"/>
    </source>
</evidence>
<feature type="domain" description="PPIase FKBP-type" evidence="8">
    <location>
        <begin position="47"/>
        <end position="142"/>
    </location>
</feature>
<keyword evidence="7" id="KW-0732">Signal</keyword>
<name>A0ABX7GPY2_9GAMM</name>
<evidence type="ECO:0000256" key="6">
    <source>
        <dbReference type="RuleBase" id="RU003915"/>
    </source>
</evidence>
<dbReference type="InterPro" id="IPR001179">
    <property type="entry name" value="PPIase_FKBP_dom"/>
</dbReference>
<reference evidence="9 10" key="1">
    <citation type="submission" date="2020-10" db="EMBL/GenBank/DDBJ databases">
        <title>Phylogeny of dyella-like bacteria.</title>
        <authorList>
            <person name="Fu J."/>
        </authorList>
    </citation>
    <scope>NUCLEOTIDE SEQUENCE [LARGE SCALE GENOMIC DNA]</scope>
    <source>
        <strain evidence="9 10">DHOB09</strain>
    </source>
</reference>
<dbReference type="Gene3D" id="3.10.50.40">
    <property type="match status" value="1"/>
</dbReference>
<evidence type="ECO:0000256" key="5">
    <source>
        <dbReference type="PROSITE-ProRule" id="PRU00277"/>
    </source>
</evidence>
<evidence type="ECO:0000256" key="7">
    <source>
        <dbReference type="SAM" id="SignalP"/>
    </source>
</evidence>
<organism evidence="9 10">
    <name type="scientific">Dyella caseinilytica</name>
    <dbReference type="NCBI Taxonomy" id="1849581"/>
    <lineage>
        <taxon>Bacteria</taxon>
        <taxon>Pseudomonadati</taxon>
        <taxon>Pseudomonadota</taxon>
        <taxon>Gammaproteobacteria</taxon>
        <taxon>Lysobacterales</taxon>
        <taxon>Rhodanobacteraceae</taxon>
        <taxon>Dyella</taxon>
    </lineage>
</organism>
<comment type="catalytic activity">
    <reaction evidence="1 5 6">
        <text>[protein]-peptidylproline (omega=180) = [protein]-peptidylproline (omega=0)</text>
        <dbReference type="Rhea" id="RHEA:16237"/>
        <dbReference type="Rhea" id="RHEA-COMP:10747"/>
        <dbReference type="Rhea" id="RHEA-COMP:10748"/>
        <dbReference type="ChEBI" id="CHEBI:83833"/>
        <dbReference type="ChEBI" id="CHEBI:83834"/>
        <dbReference type="EC" id="5.2.1.8"/>
    </reaction>
</comment>